<evidence type="ECO:0000256" key="2">
    <source>
        <dbReference type="ARBA" id="ARBA00022649"/>
    </source>
</evidence>
<comment type="caution">
    <text evidence="10">The sequence shown here is derived from an EMBL/GenBank/DDBJ whole genome shotgun (WGS) entry which is preliminary data.</text>
</comment>
<dbReference type="AlphaFoldDB" id="A0AA35TD38"/>
<dbReference type="EMBL" id="CASHTH010003504">
    <property type="protein sequence ID" value="CAI8045748.1"/>
    <property type="molecule type" value="Genomic_DNA"/>
</dbReference>
<dbReference type="InterPro" id="IPR050556">
    <property type="entry name" value="Type_II_TA_system_RNase"/>
</dbReference>
<keyword evidence="2" id="KW-1277">Toxin-antitoxin system</keyword>
<keyword evidence="6" id="KW-0460">Magnesium</keyword>
<dbReference type="GO" id="GO:0016787">
    <property type="term" value="F:hydrolase activity"/>
    <property type="evidence" value="ECO:0007669"/>
    <property type="project" value="UniProtKB-KW"/>
</dbReference>
<dbReference type="InterPro" id="IPR029060">
    <property type="entry name" value="PIN-like_dom_sf"/>
</dbReference>
<name>A0AA35TD38_GEOBA</name>
<feature type="compositionally biased region" description="Basic and acidic residues" evidence="8">
    <location>
        <begin position="154"/>
        <end position="167"/>
    </location>
</feature>
<dbReference type="GO" id="GO:0004540">
    <property type="term" value="F:RNA nuclease activity"/>
    <property type="evidence" value="ECO:0007669"/>
    <property type="project" value="InterPro"/>
</dbReference>
<dbReference type="PANTHER" id="PTHR33653:SF1">
    <property type="entry name" value="RIBONUCLEASE VAPC2"/>
    <property type="match status" value="1"/>
</dbReference>
<evidence type="ECO:0000256" key="3">
    <source>
        <dbReference type="ARBA" id="ARBA00022722"/>
    </source>
</evidence>
<keyword evidence="5" id="KW-0378">Hydrolase</keyword>
<evidence type="ECO:0000313" key="11">
    <source>
        <dbReference type="Proteomes" id="UP001174909"/>
    </source>
</evidence>
<sequence length="167" mass="18211">FLLDTNVVSELTKDAPNPRVLAFLTEQDDLWLSAIVLHELEFGLQLLPPGPRRDGLRSVLSEFISAYEDRILPLERTGAERAAQFRAQAHRSGRVLDLGDALIAGTAKVHGLSVATRNVGDFADLDVDVTNPWEDALTPLNQSTVEASEDSADPLEKETGNNAEHGE</sequence>
<accession>A0AA35TD38</accession>
<feature type="domain" description="PIN" evidence="9">
    <location>
        <begin position="2"/>
        <end position="124"/>
    </location>
</feature>
<organism evidence="10 11">
    <name type="scientific">Geodia barretti</name>
    <name type="common">Barrett's horny sponge</name>
    <dbReference type="NCBI Taxonomy" id="519541"/>
    <lineage>
        <taxon>Eukaryota</taxon>
        <taxon>Metazoa</taxon>
        <taxon>Porifera</taxon>
        <taxon>Demospongiae</taxon>
        <taxon>Heteroscleromorpha</taxon>
        <taxon>Tetractinellida</taxon>
        <taxon>Astrophorina</taxon>
        <taxon>Geodiidae</taxon>
        <taxon>Geodia</taxon>
    </lineage>
</organism>
<comment type="similarity">
    <text evidence="7">Belongs to the PINc/VapC protein family.</text>
</comment>
<keyword evidence="3" id="KW-0540">Nuclease</keyword>
<evidence type="ECO:0000256" key="8">
    <source>
        <dbReference type="SAM" id="MobiDB-lite"/>
    </source>
</evidence>
<dbReference type="GO" id="GO:0046872">
    <property type="term" value="F:metal ion binding"/>
    <property type="evidence" value="ECO:0007669"/>
    <property type="project" value="UniProtKB-KW"/>
</dbReference>
<keyword evidence="11" id="KW-1185">Reference proteome</keyword>
<dbReference type="InterPro" id="IPR022907">
    <property type="entry name" value="VapC_family"/>
</dbReference>
<reference evidence="10" key="1">
    <citation type="submission" date="2023-03" db="EMBL/GenBank/DDBJ databases">
        <authorList>
            <person name="Steffen K."/>
            <person name="Cardenas P."/>
        </authorList>
    </citation>
    <scope>NUCLEOTIDE SEQUENCE</scope>
</reference>
<keyword evidence="4" id="KW-0479">Metal-binding</keyword>
<evidence type="ECO:0000259" key="9">
    <source>
        <dbReference type="Pfam" id="PF01850"/>
    </source>
</evidence>
<dbReference type="Gene3D" id="3.40.50.1010">
    <property type="entry name" value="5'-nuclease"/>
    <property type="match status" value="1"/>
</dbReference>
<proteinExistence type="inferred from homology"/>
<dbReference type="SUPFAM" id="SSF88723">
    <property type="entry name" value="PIN domain-like"/>
    <property type="match status" value="1"/>
</dbReference>
<feature type="region of interest" description="Disordered" evidence="8">
    <location>
        <begin position="139"/>
        <end position="167"/>
    </location>
</feature>
<comment type="cofactor">
    <cofactor evidence="1">
        <name>Mg(2+)</name>
        <dbReference type="ChEBI" id="CHEBI:18420"/>
    </cofactor>
</comment>
<dbReference type="Pfam" id="PF01850">
    <property type="entry name" value="PIN"/>
    <property type="match status" value="1"/>
</dbReference>
<evidence type="ECO:0000256" key="5">
    <source>
        <dbReference type="ARBA" id="ARBA00022801"/>
    </source>
</evidence>
<dbReference type="InterPro" id="IPR002716">
    <property type="entry name" value="PIN_dom"/>
</dbReference>
<evidence type="ECO:0000256" key="4">
    <source>
        <dbReference type="ARBA" id="ARBA00022723"/>
    </source>
</evidence>
<protein>
    <submittedName>
        <fullName evidence="10">VapC ribonuclease Y4jK</fullName>
    </submittedName>
</protein>
<evidence type="ECO:0000256" key="1">
    <source>
        <dbReference type="ARBA" id="ARBA00001946"/>
    </source>
</evidence>
<evidence type="ECO:0000256" key="7">
    <source>
        <dbReference type="ARBA" id="ARBA00038093"/>
    </source>
</evidence>
<evidence type="ECO:0000313" key="10">
    <source>
        <dbReference type="EMBL" id="CAI8045748.1"/>
    </source>
</evidence>
<feature type="non-terminal residue" evidence="10">
    <location>
        <position position="1"/>
    </location>
</feature>
<gene>
    <name evidence="10" type="ORF">GBAR_LOCUS25306</name>
</gene>
<evidence type="ECO:0000256" key="6">
    <source>
        <dbReference type="ARBA" id="ARBA00022842"/>
    </source>
</evidence>
<dbReference type="Proteomes" id="UP001174909">
    <property type="component" value="Unassembled WGS sequence"/>
</dbReference>
<dbReference type="HAMAP" id="MF_00265">
    <property type="entry name" value="VapC_Nob1"/>
    <property type="match status" value="1"/>
</dbReference>
<dbReference type="CDD" id="cd18731">
    <property type="entry name" value="PIN_NgFitB-like"/>
    <property type="match status" value="1"/>
</dbReference>
<dbReference type="PANTHER" id="PTHR33653">
    <property type="entry name" value="RIBONUCLEASE VAPC2"/>
    <property type="match status" value="1"/>
</dbReference>